<dbReference type="Gene3D" id="1.20.120.80">
    <property type="entry name" value="Cytochrome c oxidase, subunit III, four-helix bundle"/>
    <property type="match status" value="1"/>
</dbReference>
<feature type="transmembrane region" description="Helical" evidence="9">
    <location>
        <begin position="27"/>
        <end position="48"/>
    </location>
</feature>
<dbReference type="InterPro" id="IPR024791">
    <property type="entry name" value="Cyt_c/ubiquinol_Oxase_su3"/>
</dbReference>
<evidence type="ECO:0000259" key="10">
    <source>
        <dbReference type="PROSITE" id="PS50253"/>
    </source>
</evidence>
<dbReference type="AlphaFoldDB" id="A0A7K0D9Z4"/>
<dbReference type="PANTHER" id="PTHR11403">
    <property type="entry name" value="CYTOCHROME C OXIDASE SUBUNIT III"/>
    <property type="match status" value="1"/>
</dbReference>
<dbReference type="OrthoDB" id="9810850at2"/>
<dbReference type="GO" id="GO:0019646">
    <property type="term" value="P:aerobic electron transport chain"/>
    <property type="evidence" value="ECO:0007669"/>
    <property type="project" value="InterPro"/>
</dbReference>
<keyword evidence="5 9" id="KW-0472">Membrane</keyword>
<feature type="transmembrane region" description="Helical" evidence="9">
    <location>
        <begin position="69"/>
        <end position="87"/>
    </location>
</feature>
<protein>
    <recommendedName>
        <fullName evidence="6">Cytochrome aa3 subunit 3</fullName>
    </recommendedName>
</protein>
<accession>A0A7K0D9Z4</accession>
<comment type="subcellular location">
    <subcellularLocation>
        <location evidence="8">Cell membrane</location>
        <topology evidence="8">Multi-pass membrane protein</topology>
    </subcellularLocation>
    <subcellularLocation>
        <location evidence="1">Membrane</location>
        <topology evidence="1">Multi-pass membrane protein</topology>
    </subcellularLocation>
</comment>
<sequence length="198" mass="22272">MTVSDRDTSEALEETGTTGRLPGDLDMWVLVLGDLFFFGCYFTVYMVFRDRAPGAFADAQRHLNLAVGVANTVVLLTSSMFVAMAVQEIRRGVARTAERLIWAAGACGMLFVALKVFEWQQEIAHGYTVSDEFFSFYFVLTGIHLAHLVLGLLILGIVVRELRNPALRRPGMVEQGATYWHMVDLLWVVIFAILYLMR</sequence>
<dbReference type="SUPFAM" id="SSF81452">
    <property type="entry name" value="Cytochrome c oxidase subunit III-like"/>
    <property type="match status" value="1"/>
</dbReference>
<proteinExistence type="inferred from homology"/>
<evidence type="ECO:0000256" key="1">
    <source>
        <dbReference type="ARBA" id="ARBA00004141"/>
    </source>
</evidence>
<dbReference type="GO" id="GO:0005886">
    <property type="term" value="C:plasma membrane"/>
    <property type="evidence" value="ECO:0007669"/>
    <property type="project" value="UniProtKB-SubCell"/>
</dbReference>
<dbReference type="EMBL" id="WEGK01000014">
    <property type="protein sequence ID" value="MQY22518.1"/>
    <property type="molecule type" value="Genomic_DNA"/>
</dbReference>
<comment type="similarity">
    <text evidence="2 8">Belongs to the cytochrome c oxidase subunit 3 family.</text>
</comment>
<dbReference type="Pfam" id="PF00510">
    <property type="entry name" value="COX3"/>
    <property type="match status" value="1"/>
</dbReference>
<keyword evidence="4 9" id="KW-1133">Transmembrane helix</keyword>
<dbReference type="GO" id="GO:0016491">
    <property type="term" value="F:oxidoreductase activity"/>
    <property type="evidence" value="ECO:0007669"/>
    <property type="project" value="UniProtKB-KW"/>
</dbReference>
<keyword evidence="3 8" id="KW-0812">Transmembrane</keyword>
<name>A0A7K0D9Z4_9NOCA</name>
<dbReference type="RefSeq" id="WP_153414206.1">
    <property type="nucleotide sequence ID" value="NZ_WEGK01000014.1"/>
</dbReference>
<feature type="transmembrane region" description="Helical" evidence="9">
    <location>
        <begin position="179"/>
        <end position="197"/>
    </location>
</feature>
<dbReference type="InterPro" id="IPR000298">
    <property type="entry name" value="Cyt_c_oxidase-like_su3"/>
</dbReference>
<comment type="catalytic activity">
    <reaction evidence="7">
        <text>4 Fe(II)-[cytochrome c] + O2 + 8 H(+)(in) = 4 Fe(III)-[cytochrome c] + 2 H2O + 4 H(+)(out)</text>
        <dbReference type="Rhea" id="RHEA:11436"/>
        <dbReference type="Rhea" id="RHEA-COMP:10350"/>
        <dbReference type="Rhea" id="RHEA-COMP:14399"/>
        <dbReference type="ChEBI" id="CHEBI:15377"/>
        <dbReference type="ChEBI" id="CHEBI:15378"/>
        <dbReference type="ChEBI" id="CHEBI:15379"/>
        <dbReference type="ChEBI" id="CHEBI:29033"/>
        <dbReference type="ChEBI" id="CHEBI:29034"/>
        <dbReference type="EC" id="7.1.1.9"/>
    </reaction>
</comment>
<dbReference type="InterPro" id="IPR013833">
    <property type="entry name" value="Cyt_c_oxidase_su3_a-hlx"/>
</dbReference>
<organism evidence="11 12">
    <name type="scientific">Nocardia macrotermitis</name>
    <dbReference type="NCBI Taxonomy" id="2585198"/>
    <lineage>
        <taxon>Bacteria</taxon>
        <taxon>Bacillati</taxon>
        <taxon>Actinomycetota</taxon>
        <taxon>Actinomycetes</taxon>
        <taxon>Mycobacteriales</taxon>
        <taxon>Nocardiaceae</taxon>
        <taxon>Nocardia</taxon>
    </lineage>
</organism>
<comment type="caution">
    <text evidence="11">The sequence shown here is derived from an EMBL/GenBank/DDBJ whole genome shotgun (WGS) entry which is preliminary data.</text>
</comment>
<feature type="transmembrane region" description="Helical" evidence="9">
    <location>
        <begin position="137"/>
        <end position="159"/>
    </location>
</feature>
<keyword evidence="12" id="KW-1185">Reference proteome</keyword>
<dbReference type="InterPro" id="IPR035973">
    <property type="entry name" value="Cyt_c_oxidase_su3-like_sf"/>
</dbReference>
<evidence type="ECO:0000256" key="8">
    <source>
        <dbReference type="RuleBase" id="RU003376"/>
    </source>
</evidence>
<dbReference type="PROSITE" id="PS50253">
    <property type="entry name" value="COX3"/>
    <property type="match status" value="1"/>
</dbReference>
<evidence type="ECO:0000313" key="12">
    <source>
        <dbReference type="Proteomes" id="UP000438448"/>
    </source>
</evidence>
<evidence type="ECO:0000256" key="4">
    <source>
        <dbReference type="ARBA" id="ARBA00022989"/>
    </source>
</evidence>
<evidence type="ECO:0000256" key="3">
    <source>
        <dbReference type="ARBA" id="ARBA00022692"/>
    </source>
</evidence>
<reference evidence="11 12" key="1">
    <citation type="submission" date="2019-10" db="EMBL/GenBank/DDBJ databases">
        <title>Nocardia macrotermitis sp. nov. and Nocardia aurantia sp. nov., isolated from the gut of fungus growing-termite Macrotermes natalensis.</title>
        <authorList>
            <person name="Benndorf R."/>
            <person name="Schwitalla J."/>
            <person name="Martin K."/>
            <person name="De Beer W."/>
            <person name="Kaster A.-K."/>
            <person name="Vollmers J."/>
            <person name="Poulsen M."/>
            <person name="Beemelmanns C."/>
        </authorList>
    </citation>
    <scope>NUCLEOTIDE SEQUENCE [LARGE SCALE GENOMIC DNA]</scope>
    <source>
        <strain evidence="11 12">RB20</strain>
    </source>
</reference>
<keyword evidence="11" id="KW-0560">Oxidoreductase</keyword>
<evidence type="ECO:0000313" key="11">
    <source>
        <dbReference type="EMBL" id="MQY22518.1"/>
    </source>
</evidence>
<feature type="domain" description="Heme-copper oxidase subunit III family profile" evidence="10">
    <location>
        <begin position="25"/>
        <end position="198"/>
    </location>
</feature>
<evidence type="ECO:0000256" key="6">
    <source>
        <dbReference type="ARBA" id="ARBA00031400"/>
    </source>
</evidence>
<dbReference type="Proteomes" id="UP000438448">
    <property type="component" value="Unassembled WGS sequence"/>
</dbReference>
<feature type="transmembrane region" description="Helical" evidence="9">
    <location>
        <begin position="99"/>
        <end position="117"/>
    </location>
</feature>
<evidence type="ECO:0000256" key="2">
    <source>
        <dbReference type="ARBA" id="ARBA00010581"/>
    </source>
</evidence>
<evidence type="ECO:0000256" key="9">
    <source>
        <dbReference type="SAM" id="Phobius"/>
    </source>
</evidence>
<dbReference type="GO" id="GO:0004129">
    <property type="term" value="F:cytochrome-c oxidase activity"/>
    <property type="evidence" value="ECO:0007669"/>
    <property type="project" value="UniProtKB-EC"/>
</dbReference>
<evidence type="ECO:0000256" key="7">
    <source>
        <dbReference type="ARBA" id="ARBA00047816"/>
    </source>
</evidence>
<evidence type="ECO:0000256" key="5">
    <source>
        <dbReference type="ARBA" id="ARBA00023136"/>
    </source>
</evidence>
<dbReference type="PANTHER" id="PTHR11403:SF6">
    <property type="entry name" value="NITRIC OXIDE REDUCTASE SUBUNIT E"/>
    <property type="match status" value="1"/>
</dbReference>
<gene>
    <name evidence="11" type="primary">qoxC</name>
    <name evidence="11" type="ORF">NRB20_56360</name>
</gene>